<dbReference type="Pfam" id="PF12937">
    <property type="entry name" value="F-box-like"/>
    <property type="match status" value="1"/>
</dbReference>
<dbReference type="SUPFAM" id="SSF52047">
    <property type="entry name" value="RNI-like"/>
    <property type="match status" value="1"/>
</dbReference>
<dbReference type="EMBL" id="JACAZH010000010">
    <property type="protein sequence ID" value="KAF7357554.1"/>
    <property type="molecule type" value="Genomic_DNA"/>
</dbReference>
<feature type="domain" description="F-box" evidence="1">
    <location>
        <begin position="93"/>
        <end position="141"/>
    </location>
</feature>
<comment type="caution">
    <text evidence="2">The sequence shown here is derived from an EMBL/GenBank/DDBJ whole genome shotgun (WGS) entry which is preliminary data.</text>
</comment>
<dbReference type="InterPro" id="IPR036047">
    <property type="entry name" value="F-box-like_dom_sf"/>
</dbReference>
<name>A0A8H6YEL5_9AGAR</name>
<dbReference type="InterPro" id="IPR001810">
    <property type="entry name" value="F-box_dom"/>
</dbReference>
<gene>
    <name evidence="2" type="ORF">MSAN_01351700</name>
</gene>
<protein>
    <recommendedName>
        <fullName evidence="1">F-box domain-containing protein</fullName>
    </recommendedName>
</protein>
<dbReference type="InterPro" id="IPR032675">
    <property type="entry name" value="LRR_dom_sf"/>
</dbReference>
<dbReference type="AlphaFoldDB" id="A0A8H6YEL5"/>
<dbReference type="Gene3D" id="3.80.10.10">
    <property type="entry name" value="Ribonuclease Inhibitor"/>
    <property type="match status" value="1"/>
</dbReference>
<dbReference type="OrthoDB" id="3005190at2759"/>
<proteinExistence type="predicted"/>
<sequence>MPFTTGMPSEMNIPGGGCGYGEQRKLEASILKPSFAHQLSEPDKARRLISNDSSKNQSKKIISLEAQIRALVELRDRERACVDSLRYIISPIRTLPIELLAEIFQFAIDDETHVKDIYRISQVCWDWRKVTHATPRLWTRPICVDLGGENFPGREQLYADGLEAWWARSAPLPVPVSLELGEGANIDSRILEEVLRNVSRFRSLSCADYFPLSLVSRLAECSLDNLEELELGLPAVYPSTSESPAPALIMAPRLRKLNMMVTSGGQLVLIPPWAQVTDLALDSDSLDTILDVMAQCTALIHASVCTSGWLTCIGVQPTRPPLVFCHLHTLALDVGGQQHIMQLLRAVSAPALKELYVNLLSMRDRMQSAASLTPFLMQSPNITRLEIQCGAQALASHALIVVLEHTPRLTHLKLAHPYGSLDDALVDALSSKDGATSLVPHLHNLVLVNIDEDEFVTDALAHMFVSRWQDAQMTSGLSTVARWSHVELQGKYSERFMDSMETLRQMGLPLELQNFE</sequence>
<accession>A0A8H6YEL5</accession>
<keyword evidence="3" id="KW-1185">Reference proteome</keyword>
<reference evidence="2" key="1">
    <citation type="submission" date="2020-05" db="EMBL/GenBank/DDBJ databases">
        <title>Mycena genomes resolve the evolution of fungal bioluminescence.</title>
        <authorList>
            <person name="Tsai I.J."/>
        </authorList>
    </citation>
    <scope>NUCLEOTIDE SEQUENCE</scope>
    <source>
        <strain evidence="2">160909Yilan</strain>
    </source>
</reference>
<dbReference type="SUPFAM" id="SSF81383">
    <property type="entry name" value="F-box domain"/>
    <property type="match status" value="1"/>
</dbReference>
<evidence type="ECO:0000313" key="3">
    <source>
        <dbReference type="Proteomes" id="UP000623467"/>
    </source>
</evidence>
<evidence type="ECO:0000313" key="2">
    <source>
        <dbReference type="EMBL" id="KAF7357554.1"/>
    </source>
</evidence>
<dbReference type="Gene3D" id="1.20.1280.50">
    <property type="match status" value="1"/>
</dbReference>
<evidence type="ECO:0000259" key="1">
    <source>
        <dbReference type="Pfam" id="PF12937"/>
    </source>
</evidence>
<organism evidence="2 3">
    <name type="scientific">Mycena sanguinolenta</name>
    <dbReference type="NCBI Taxonomy" id="230812"/>
    <lineage>
        <taxon>Eukaryota</taxon>
        <taxon>Fungi</taxon>
        <taxon>Dikarya</taxon>
        <taxon>Basidiomycota</taxon>
        <taxon>Agaricomycotina</taxon>
        <taxon>Agaricomycetes</taxon>
        <taxon>Agaricomycetidae</taxon>
        <taxon>Agaricales</taxon>
        <taxon>Marasmiineae</taxon>
        <taxon>Mycenaceae</taxon>
        <taxon>Mycena</taxon>
    </lineage>
</organism>
<dbReference type="Proteomes" id="UP000623467">
    <property type="component" value="Unassembled WGS sequence"/>
</dbReference>